<sequence length="189" mass="21314">MDEQNKQPEQNKPEKKLSRTTLTFYIVGLFSVAIALILISYVAQSRADKQVKNLSSQLTQQQTVAQGATQKVEDLQKQYDMQNTALDKVRKTLDSEQAATDVVGATERRMEEREVYQYLAQIGVSLAAKQTADARKTYDEMLTKYSEERLMGSSEDDFDENISKLFQSAKATLEQAEQAQDAEPNDTAE</sequence>
<dbReference type="RefSeq" id="WP_188886081.1">
    <property type="nucleotide sequence ID" value="NZ_BLYJ01000001.1"/>
</dbReference>
<evidence type="ECO:0000256" key="1">
    <source>
        <dbReference type="SAM" id="Coils"/>
    </source>
</evidence>
<comment type="caution">
    <text evidence="3">The sequence shown here is derived from an EMBL/GenBank/DDBJ whole genome shotgun (WGS) entry which is preliminary data.</text>
</comment>
<dbReference type="Proteomes" id="UP000620147">
    <property type="component" value="Unassembled WGS sequence"/>
</dbReference>
<keyword evidence="2" id="KW-0472">Membrane</keyword>
<gene>
    <name evidence="3" type="ORF">BUFA31_01630</name>
</gene>
<reference evidence="3 4" key="1">
    <citation type="submission" date="2020-06" db="EMBL/GenBank/DDBJ databases">
        <title>Characterization of fructooligosaccharide metabolism and fructooligosaccharide-degrading enzymes in human commensal butyrate producers.</title>
        <authorList>
            <person name="Tanno H."/>
            <person name="Fujii T."/>
            <person name="Hirano K."/>
            <person name="Maeno S."/>
            <person name="Tonozuka T."/>
            <person name="Sakamoto M."/>
            <person name="Ohkuma M."/>
            <person name="Tochio T."/>
            <person name="Endo A."/>
        </authorList>
    </citation>
    <scope>NUCLEOTIDE SEQUENCE [LARGE SCALE GENOMIC DNA]</scope>
    <source>
        <strain evidence="3 4">JCM 31056</strain>
    </source>
</reference>
<keyword evidence="4" id="KW-1185">Reference proteome</keyword>
<keyword evidence="2" id="KW-0812">Transmembrane</keyword>
<organism evidence="3 4">
    <name type="scientific">Butyricicoccus faecihominis</name>
    <dbReference type="NCBI Taxonomy" id="1712515"/>
    <lineage>
        <taxon>Bacteria</taxon>
        <taxon>Bacillati</taxon>
        <taxon>Bacillota</taxon>
        <taxon>Clostridia</taxon>
        <taxon>Eubacteriales</taxon>
        <taxon>Butyricicoccaceae</taxon>
        <taxon>Butyricicoccus</taxon>
    </lineage>
</organism>
<name>A0ABQ1DWE3_9FIRM</name>
<evidence type="ECO:0000256" key="2">
    <source>
        <dbReference type="SAM" id="Phobius"/>
    </source>
</evidence>
<feature type="transmembrane region" description="Helical" evidence="2">
    <location>
        <begin position="21"/>
        <end position="43"/>
    </location>
</feature>
<accession>A0ABQ1DWE3</accession>
<keyword evidence="1" id="KW-0175">Coiled coil</keyword>
<feature type="coiled-coil region" evidence="1">
    <location>
        <begin position="58"/>
        <end position="92"/>
    </location>
</feature>
<protein>
    <submittedName>
        <fullName evidence="3">Uncharacterized protein</fullName>
    </submittedName>
</protein>
<evidence type="ECO:0000313" key="3">
    <source>
        <dbReference type="EMBL" id="GFO86999.1"/>
    </source>
</evidence>
<evidence type="ECO:0000313" key="4">
    <source>
        <dbReference type="Proteomes" id="UP000620147"/>
    </source>
</evidence>
<keyword evidence="2" id="KW-1133">Transmembrane helix</keyword>
<dbReference type="EMBL" id="BLYJ01000001">
    <property type="protein sequence ID" value="GFO86999.1"/>
    <property type="molecule type" value="Genomic_DNA"/>
</dbReference>
<proteinExistence type="predicted"/>